<gene>
    <name evidence="2" type="ORF">BDV38DRAFT_66560</name>
</gene>
<evidence type="ECO:0000256" key="1">
    <source>
        <dbReference type="SAM" id="Phobius"/>
    </source>
</evidence>
<dbReference type="EMBL" id="ML743552">
    <property type="protein sequence ID" value="KAE8143380.1"/>
    <property type="molecule type" value="Genomic_DNA"/>
</dbReference>
<protein>
    <submittedName>
        <fullName evidence="2">Uncharacterized protein</fullName>
    </submittedName>
</protein>
<evidence type="ECO:0000313" key="3">
    <source>
        <dbReference type="Proteomes" id="UP000325672"/>
    </source>
</evidence>
<sequence>MRGNQRGTGGEEERNEAETRAHFLGLAFSFGVNKLLAALNRCRLALFRRFFENLPLSLFATLQLQPTFFFVVVVLSHGSH</sequence>
<dbReference type="GeneID" id="43647943"/>
<keyword evidence="1" id="KW-0812">Transmembrane</keyword>
<dbReference type="Proteomes" id="UP000325672">
    <property type="component" value="Unassembled WGS sequence"/>
</dbReference>
<feature type="transmembrane region" description="Helical" evidence="1">
    <location>
        <begin position="54"/>
        <end position="75"/>
    </location>
</feature>
<keyword evidence="1" id="KW-0472">Membrane</keyword>
<evidence type="ECO:0000313" key="2">
    <source>
        <dbReference type="EMBL" id="KAE8143380.1"/>
    </source>
</evidence>
<accession>A0A5N6TAS8</accession>
<reference evidence="2 3" key="1">
    <citation type="submission" date="2019-04" db="EMBL/GenBank/DDBJ databases">
        <title>Friends and foes A comparative genomics study of 23 Aspergillus species from section Flavi.</title>
        <authorList>
            <consortium name="DOE Joint Genome Institute"/>
            <person name="Kjaerbolling I."/>
            <person name="Vesth T."/>
            <person name="Frisvad J.C."/>
            <person name="Nybo J.L."/>
            <person name="Theobald S."/>
            <person name="Kildgaard S."/>
            <person name="Isbrandt T."/>
            <person name="Kuo A."/>
            <person name="Sato A."/>
            <person name="Lyhne E.K."/>
            <person name="Kogle M.E."/>
            <person name="Wiebenga A."/>
            <person name="Kun R.S."/>
            <person name="Lubbers R.J."/>
            <person name="Makela M.R."/>
            <person name="Barry K."/>
            <person name="Chovatia M."/>
            <person name="Clum A."/>
            <person name="Daum C."/>
            <person name="Haridas S."/>
            <person name="He G."/>
            <person name="LaButti K."/>
            <person name="Lipzen A."/>
            <person name="Mondo S."/>
            <person name="Riley R."/>
            <person name="Salamov A."/>
            <person name="Simmons B.A."/>
            <person name="Magnuson J.K."/>
            <person name="Henrissat B."/>
            <person name="Mortensen U.H."/>
            <person name="Larsen T.O."/>
            <person name="Devries R.P."/>
            <person name="Grigoriev I.V."/>
            <person name="Machida M."/>
            <person name="Baker S.E."/>
            <person name="Andersen M.R."/>
        </authorList>
    </citation>
    <scope>NUCLEOTIDE SEQUENCE [LARGE SCALE GENOMIC DNA]</scope>
    <source>
        <strain evidence="2 3">CBS 117625</strain>
    </source>
</reference>
<organism evidence="2 3">
    <name type="scientific">Aspergillus pseudotamarii</name>
    <dbReference type="NCBI Taxonomy" id="132259"/>
    <lineage>
        <taxon>Eukaryota</taxon>
        <taxon>Fungi</taxon>
        <taxon>Dikarya</taxon>
        <taxon>Ascomycota</taxon>
        <taxon>Pezizomycotina</taxon>
        <taxon>Eurotiomycetes</taxon>
        <taxon>Eurotiomycetidae</taxon>
        <taxon>Eurotiales</taxon>
        <taxon>Aspergillaceae</taxon>
        <taxon>Aspergillus</taxon>
        <taxon>Aspergillus subgen. Circumdati</taxon>
    </lineage>
</organism>
<name>A0A5N6TAS8_ASPPS</name>
<keyword evidence="1" id="KW-1133">Transmembrane helix</keyword>
<dbReference type="RefSeq" id="XP_031919443.1">
    <property type="nucleotide sequence ID" value="XM_032063733.1"/>
</dbReference>
<proteinExistence type="predicted"/>
<dbReference type="AlphaFoldDB" id="A0A5N6TAS8"/>
<keyword evidence="3" id="KW-1185">Reference proteome</keyword>